<accession>A0A2P2P2C3</accession>
<evidence type="ECO:0000256" key="1">
    <source>
        <dbReference type="SAM" id="MobiDB-lite"/>
    </source>
</evidence>
<dbReference type="AlphaFoldDB" id="A0A2P2P2C3"/>
<keyword evidence="2" id="KW-0812">Transmembrane</keyword>
<name>A0A2P2P2C3_RHIMU</name>
<organism evidence="3">
    <name type="scientific">Rhizophora mucronata</name>
    <name type="common">Asiatic mangrove</name>
    <dbReference type="NCBI Taxonomy" id="61149"/>
    <lineage>
        <taxon>Eukaryota</taxon>
        <taxon>Viridiplantae</taxon>
        <taxon>Streptophyta</taxon>
        <taxon>Embryophyta</taxon>
        <taxon>Tracheophyta</taxon>
        <taxon>Spermatophyta</taxon>
        <taxon>Magnoliopsida</taxon>
        <taxon>eudicotyledons</taxon>
        <taxon>Gunneridae</taxon>
        <taxon>Pentapetalae</taxon>
        <taxon>rosids</taxon>
        <taxon>fabids</taxon>
        <taxon>Malpighiales</taxon>
        <taxon>Rhizophoraceae</taxon>
        <taxon>Rhizophora</taxon>
    </lineage>
</organism>
<reference evidence="3" key="1">
    <citation type="submission" date="2018-02" db="EMBL/GenBank/DDBJ databases">
        <title>Rhizophora mucronata_Transcriptome.</title>
        <authorList>
            <person name="Meera S.P."/>
            <person name="Sreeshan A."/>
            <person name="Augustine A."/>
        </authorList>
    </citation>
    <scope>NUCLEOTIDE SEQUENCE</scope>
    <source>
        <tissue evidence="3">Leaf</tissue>
    </source>
</reference>
<feature type="transmembrane region" description="Helical" evidence="2">
    <location>
        <begin position="50"/>
        <end position="75"/>
    </location>
</feature>
<dbReference type="EMBL" id="GGEC01068386">
    <property type="protein sequence ID" value="MBX48870.1"/>
    <property type="molecule type" value="Transcribed_RNA"/>
</dbReference>
<proteinExistence type="predicted"/>
<evidence type="ECO:0000313" key="3">
    <source>
        <dbReference type="EMBL" id="MBX48870.1"/>
    </source>
</evidence>
<keyword evidence="2" id="KW-1133">Transmembrane helix</keyword>
<sequence length="90" mass="10373">MYKCETSSLPQTYLSPSNEDGLSQQIREDMSLEWRGFLIKFLSKFIFNRIYLFSLLVSSFNFGIIFIYALTFVALNAQEGSLSYVLGCFL</sequence>
<feature type="region of interest" description="Disordered" evidence="1">
    <location>
        <begin position="1"/>
        <end position="20"/>
    </location>
</feature>
<protein>
    <submittedName>
        <fullName evidence="3">Uncharacterized protein</fullName>
    </submittedName>
</protein>
<keyword evidence="2" id="KW-0472">Membrane</keyword>
<evidence type="ECO:0000256" key="2">
    <source>
        <dbReference type="SAM" id="Phobius"/>
    </source>
</evidence>